<organism evidence="1 2">
    <name type="scientific">Herbiconiux moechotypicola</name>
    <dbReference type="NCBI Taxonomy" id="637393"/>
    <lineage>
        <taxon>Bacteria</taxon>
        <taxon>Bacillati</taxon>
        <taxon>Actinomycetota</taxon>
        <taxon>Actinomycetes</taxon>
        <taxon>Micrococcales</taxon>
        <taxon>Microbacteriaceae</taxon>
        <taxon>Herbiconiux</taxon>
    </lineage>
</organism>
<protein>
    <recommendedName>
        <fullName evidence="3">PilZ domain-containing protein</fullName>
    </recommendedName>
</protein>
<reference evidence="2" key="1">
    <citation type="journal article" date="2019" name="Int. J. Syst. Evol. Microbiol.">
        <title>The Global Catalogue of Microorganisms (GCM) 10K type strain sequencing project: providing services to taxonomists for standard genome sequencing and annotation.</title>
        <authorList>
            <consortium name="The Broad Institute Genomics Platform"/>
            <consortium name="The Broad Institute Genome Sequencing Center for Infectious Disease"/>
            <person name="Wu L."/>
            <person name="Ma J."/>
        </authorList>
    </citation>
    <scope>NUCLEOTIDE SEQUENCE [LARGE SCALE GENOMIC DNA]</scope>
    <source>
        <strain evidence="2">JCM 16117</strain>
    </source>
</reference>
<dbReference type="EMBL" id="BAAAQY010000001">
    <property type="protein sequence ID" value="GAA2223385.1"/>
    <property type="molecule type" value="Genomic_DNA"/>
</dbReference>
<dbReference type="RefSeq" id="WP_259477741.1">
    <property type="nucleotide sequence ID" value="NZ_BAAAQY010000001.1"/>
</dbReference>
<evidence type="ECO:0000313" key="1">
    <source>
        <dbReference type="EMBL" id="GAA2223385.1"/>
    </source>
</evidence>
<dbReference type="Proteomes" id="UP001500929">
    <property type="component" value="Unassembled WGS sequence"/>
</dbReference>
<gene>
    <name evidence="1" type="ORF">GCM10009851_03180</name>
</gene>
<name>A0ABP5Q1U3_9MICO</name>
<proteinExistence type="predicted"/>
<evidence type="ECO:0000313" key="2">
    <source>
        <dbReference type="Proteomes" id="UP001500929"/>
    </source>
</evidence>
<evidence type="ECO:0008006" key="3">
    <source>
        <dbReference type="Google" id="ProtNLM"/>
    </source>
</evidence>
<accession>A0ABP5Q1U3</accession>
<sequence>MALTTPLPIVSRPLAYRVPFRFDRTDAPRSYALVNTGDEVVRGLSFSLLGAGVMRATPPLLLAPGQLVRLRIRAENLPVSTVLVVRWFRPDDDEFLWRVSF</sequence>
<keyword evidence="2" id="KW-1185">Reference proteome</keyword>
<comment type="caution">
    <text evidence="1">The sequence shown here is derived from an EMBL/GenBank/DDBJ whole genome shotgun (WGS) entry which is preliminary data.</text>
</comment>